<dbReference type="EMBL" id="CAJNNW010006902">
    <property type="protein sequence ID" value="CAE8648738.1"/>
    <property type="molecule type" value="Genomic_DNA"/>
</dbReference>
<sequence>MSPRTRALGRLRNAAAILPYHEHLLEEAFEQHDDMLCVPCQLSLLLGRSMKEICASFDDLLGMEQWRAEGICAKTLLKCCALRGHTFFFVNSGKLLLMHDPPMKRGRALAGVAFDGHLYMYKSARCLANWYLASEVERTDTSVLQRENRSSLPPTAE</sequence>
<comment type="caution">
    <text evidence="1">The sequence shown here is derived from an EMBL/GenBank/DDBJ whole genome shotgun (WGS) entry which is preliminary data.</text>
</comment>
<reference evidence="1" key="1">
    <citation type="submission" date="2021-02" db="EMBL/GenBank/DDBJ databases">
        <authorList>
            <person name="Dougan E. K."/>
            <person name="Rhodes N."/>
            <person name="Thang M."/>
            <person name="Chan C."/>
        </authorList>
    </citation>
    <scope>NUCLEOTIDE SEQUENCE</scope>
</reference>
<proteinExistence type="predicted"/>
<protein>
    <submittedName>
        <fullName evidence="1">Uncharacterized protein</fullName>
    </submittedName>
</protein>
<organism evidence="1 2">
    <name type="scientific">Polarella glacialis</name>
    <name type="common">Dinoflagellate</name>
    <dbReference type="NCBI Taxonomy" id="89957"/>
    <lineage>
        <taxon>Eukaryota</taxon>
        <taxon>Sar</taxon>
        <taxon>Alveolata</taxon>
        <taxon>Dinophyceae</taxon>
        <taxon>Suessiales</taxon>
        <taxon>Suessiaceae</taxon>
        <taxon>Polarella</taxon>
    </lineage>
</organism>
<dbReference type="AlphaFoldDB" id="A0A813IDF1"/>
<accession>A0A813IDF1</accession>
<dbReference type="Proteomes" id="UP000626109">
    <property type="component" value="Unassembled WGS sequence"/>
</dbReference>
<gene>
    <name evidence="1" type="ORF">PGLA2088_LOCUS6822</name>
</gene>
<name>A0A813IDF1_POLGL</name>
<evidence type="ECO:0000313" key="2">
    <source>
        <dbReference type="Proteomes" id="UP000626109"/>
    </source>
</evidence>
<evidence type="ECO:0000313" key="1">
    <source>
        <dbReference type="EMBL" id="CAE8648738.1"/>
    </source>
</evidence>